<organism evidence="2 3">
    <name type="scientific">Micromonospora cathayae</name>
    <dbReference type="NCBI Taxonomy" id="3028804"/>
    <lineage>
        <taxon>Bacteria</taxon>
        <taxon>Bacillati</taxon>
        <taxon>Actinomycetota</taxon>
        <taxon>Actinomycetes</taxon>
        <taxon>Micromonosporales</taxon>
        <taxon>Micromonosporaceae</taxon>
        <taxon>Micromonospora</taxon>
    </lineage>
</organism>
<accession>A0ABY7ZI80</accession>
<evidence type="ECO:0000313" key="3">
    <source>
        <dbReference type="Proteomes" id="UP001219605"/>
    </source>
</evidence>
<feature type="compositionally biased region" description="Basic and acidic residues" evidence="1">
    <location>
        <begin position="1"/>
        <end position="12"/>
    </location>
</feature>
<keyword evidence="3" id="KW-1185">Reference proteome</keyword>
<gene>
    <name evidence="2" type="ORF">PVK37_19655</name>
</gene>
<evidence type="ECO:0000313" key="2">
    <source>
        <dbReference type="EMBL" id="WDZ82684.1"/>
    </source>
</evidence>
<sequence length="77" mass="8048">MNMDQQKDRAATDEPDGSTAYEASLRPPGDSLHTTTDTGDDLEDGPVPGEGRPATTTSHAGYDVNDVAGSADPSREE</sequence>
<protein>
    <recommendedName>
        <fullName evidence="4">DUF5709 domain-containing protein</fullName>
    </recommendedName>
</protein>
<dbReference type="RefSeq" id="WP_275028983.1">
    <property type="nucleotide sequence ID" value="NZ_CP118615.1"/>
</dbReference>
<evidence type="ECO:0000256" key="1">
    <source>
        <dbReference type="SAM" id="MobiDB-lite"/>
    </source>
</evidence>
<evidence type="ECO:0008006" key="4">
    <source>
        <dbReference type="Google" id="ProtNLM"/>
    </source>
</evidence>
<name>A0ABY7ZI80_9ACTN</name>
<feature type="region of interest" description="Disordered" evidence="1">
    <location>
        <begin position="1"/>
        <end position="77"/>
    </location>
</feature>
<dbReference type="Proteomes" id="UP001219605">
    <property type="component" value="Chromosome"/>
</dbReference>
<proteinExistence type="predicted"/>
<dbReference type="EMBL" id="CP118615">
    <property type="protein sequence ID" value="WDZ82684.1"/>
    <property type="molecule type" value="Genomic_DNA"/>
</dbReference>
<reference evidence="2 3" key="1">
    <citation type="submission" date="2023-02" db="EMBL/GenBank/DDBJ databases">
        <authorList>
            <person name="Mo P."/>
        </authorList>
    </citation>
    <scope>NUCLEOTIDE SEQUENCE [LARGE SCALE GENOMIC DNA]</scope>
    <source>
        <strain evidence="2 3">HUAS 3</strain>
    </source>
</reference>